<comment type="caution">
    <text evidence="1">The sequence shown here is derived from an EMBL/GenBank/DDBJ whole genome shotgun (WGS) entry which is preliminary data.</text>
</comment>
<proteinExistence type="predicted"/>
<accession>A0A0F9PZS5</accession>
<organism evidence="1">
    <name type="scientific">marine sediment metagenome</name>
    <dbReference type="NCBI Taxonomy" id="412755"/>
    <lineage>
        <taxon>unclassified sequences</taxon>
        <taxon>metagenomes</taxon>
        <taxon>ecological metagenomes</taxon>
    </lineage>
</organism>
<sequence>MRTTEEVPQYKKVLSYLKKRTSRRIPPARAVTCWTQGCVFVERVEKVLGVDKKGRDIVVIEVFKTVRGIRTYNGRTNWKGDGIVHVHE</sequence>
<protein>
    <submittedName>
        <fullName evidence="1">Uncharacterized protein</fullName>
    </submittedName>
</protein>
<reference evidence="1" key="1">
    <citation type="journal article" date="2015" name="Nature">
        <title>Complex archaea that bridge the gap between prokaryotes and eukaryotes.</title>
        <authorList>
            <person name="Spang A."/>
            <person name="Saw J.H."/>
            <person name="Jorgensen S.L."/>
            <person name="Zaremba-Niedzwiedzka K."/>
            <person name="Martijn J."/>
            <person name="Lind A.E."/>
            <person name="van Eijk R."/>
            <person name="Schleper C."/>
            <person name="Guy L."/>
            <person name="Ettema T.J."/>
        </authorList>
    </citation>
    <scope>NUCLEOTIDE SEQUENCE</scope>
</reference>
<dbReference type="AlphaFoldDB" id="A0A0F9PZS5"/>
<evidence type="ECO:0000313" key="1">
    <source>
        <dbReference type="EMBL" id="KKN06536.1"/>
    </source>
</evidence>
<name>A0A0F9PZS5_9ZZZZ</name>
<gene>
    <name evidence="1" type="ORF">LCGC14_1076200</name>
</gene>
<dbReference type="EMBL" id="LAZR01004678">
    <property type="protein sequence ID" value="KKN06536.1"/>
    <property type="molecule type" value="Genomic_DNA"/>
</dbReference>